<feature type="chain" id="PRO_5036760427" evidence="2">
    <location>
        <begin position="33"/>
        <end position="332"/>
    </location>
</feature>
<dbReference type="InterPro" id="IPR018389">
    <property type="entry name" value="DctP_fam"/>
</dbReference>
<gene>
    <name evidence="3" type="ORF">JF539_17250</name>
</gene>
<keyword evidence="1 2" id="KW-0732">Signal</keyword>
<proteinExistence type="predicted"/>
<dbReference type="Proteomes" id="UP000664096">
    <property type="component" value="Unassembled WGS sequence"/>
</dbReference>
<dbReference type="PANTHER" id="PTHR33376">
    <property type="match status" value="1"/>
</dbReference>
<dbReference type="GO" id="GO:0030288">
    <property type="term" value="C:outer membrane-bounded periplasmic space"/>
    <property type="evidence" value="ECO:0007669"/>
    <property type="project" value="InterPro"/>
</dbReference>
<dbReference type="PANTHER" id="PTHR33376:SF2">
    <property type="entry name" value="DICARBOXYLATE-BINDING PERIPLASMIC PROTEIN"/>
    <property type="match status" value="1"/>
</dbReference>
<dbReference type="CDD" id="cd13603">
    <property type="entry name" value="PBP2_TRAP_Siap_TeaA_like"/>
    <property type="match status" value="1"/>
</dbReference>
<dbReference type="GO" id="GO:0030246">
    <property type="term" value="F:carbohydrate binding"/>
    <property type="evidence" value="ECO:0007669"/>
    <property type="project" value="TreeGrafter"/>
</dbReference>
<dbReference type="PIRSF" id="PIRSF006470">
    <property type="entry name" value="DctB"/>
    <property type="match status" value="1"/>
</dbReference>
<dbReference type="GO" id="GO:0055085">
    <property type="term" value="P:transmembrane transport"/>
    <property type="evidence" value="ECO:0007669"/>
    <property type="project" value="InterPro"/>
</dbReference>
<dbReference type="InterPro" id="IPR004682">
    <property type="entry name" value="TRAP_DctP"/>
</dbReference>
<feature type="signal peptide" evidence="2">
    <location>
        <begin position="1"/>
        <end position="32"/>
    </location>
</feature>
<evidence type="ECO:0000256" key="1">
    <source>
        <dbReference type="ARBA" id="ARBA00022729"/>
    </source>
</evidence>
<dbReference type="Gene3D" id="3.40.190.170">
    <property type="entry name" value="Bacterial extracellular solute-binding protein, family 7"/>
    <property type="match status" value="1"/>
</dbReference>
<dbReference type="AlphaFoldDB" id="A0A939J4Y1"/>
<evidence type="ECO:0000313" key="3">
    <source>
        <dbReference type="EMBL" id="MBN9672102.1"/>
    </source>
</evidence>
<name>A0A939J4Y1_9HYPH</name>
<dbReference type="Pfam" id="PF03480">
    <property type="entry name" value="DctP"/>
    <property type="match status" value="1"/>
</dbReference>
<organism evidence="3 4">
    <name type="scientific">Roseibium aggregatum</name>
    <dbReference type="NCBI Taxonomy" id="187304"/>
    <lineage>
        <taxon>Bacteria</taxon>
        <taxon>Pseudomonadati</taxon>
        <taxon>Pseudomonadota</taxon>
        <taxon>Alphaproteobacteria</taxon>
        <taxon>Hyphomicrobiales</taxon>
        <taxon>Stappiaceae</taxon>
        <taxon>Roseibium</taxon>
    </lineage>
</organism>
<protein>
    <submittedName>
        <fullName evidence="3">TRAP transporter substrate-binding protein</fullName>
    </submittedName>
</protein>
<evidence type="ECO:0000256" key="2">
    <source>
        <dbReference type="SAM" id="SignalP"/>
    </source>
</evidence>
<sequence>MKLRIAGKTVRGLVAATLVATTGLASAFPAFAADKVLKFAHVLQTNHPYHDMALKFKEELEARNVGLSVEIFPAAQLGNESELISGLQLGSVDIATITSAVTANFVPDFQVFSLPFIFRDAGHLFRVMDGKIGDEMAAKMQDVGLVKLGYGYGGTRDLYTSKAVHKLDDLQGLKIRTMKNTAIIDTWNALGAVATPVAWSDVPVSLKQGLIDGGEGTGVSYRSMAFYEDTKYFTRLAYIFSWHNLMMSKITFDGLSKEQQSAVLDAAKIAESYERTAFLDQEAALFADLATKGAEIITPEDRADWIARIKDVYAQNADDLGGLDRIEAIQNY</sequence>
<dbReference type="EMBL" id="JAEKJZ010000003">
    <property type="protein sequence ID" value="MBN9672102.1"/>
    <property type="molecule type" value="Genomic_DNA"/>
</dbReference>
<reference evidence="3" key="1">
    <citation type="submission" date="2020-12" db="EMBL/GenBank/DDBJ databases">
        <title>Oil enriched cultivation method for isolating marine PHA-producing bacteria.</title>
        <authorList>
            <person name="Zheng W."/>
            <person name="Yu S."/>
            <person name="Huang Y."/>
        </authorList>
    </citation>
    <scope>NUCLEOTIDE SEQUENCE</scope>
    <source>
        <strain evidence="3">SY-2-12</strain>
    </source>
</reference>
<accession>A0A939J4Y1</accession>
<dbReference type="NCBIfam" id="TIGR00787">
    <property type="entry name" value="dctP"/>
    <property type="match status" value="1"/>
</dbReference>
<dbReference type="InterPro" id="IPR038404">
    <property type="entry name" value="TRAP_DctP_sf"/>
</dbReference>
<comment type="caution">
    <text evidence="3">The sequence shown here is derived from an EMBL/GenBank/DDBJ whole genome shotgun (WGS) entry which is preliminary data.</text>
</comment>
<dbReference type="NCBIfam" id="NF037995">
    <property type="entry name" value="TRAP_S1"/>
    <property type="match status" value="1"/>
</dbReference>
<evidence type="ECO:0000313" key="4">
    <source>
        <dbReference type="Proteomes" id="UP000664096"/>
    </source>
</evidence>
<dbReference type="RefSeq" id="WP_207141934.1">
    <property type="nucleotide sequence ID" value="NZ_JAEKJZ010000003.1"/>
</dbReference>